<keyword evidence="3" id="KW-1185">Reference proteome</keyword>
<dbReference type="EMBL" id="OZ034817">
    <property type="protein sequence ID" value="CAL1381495.1"/>
    <property type="molecule type" value="Genomic_DNA"/>
</dbReference>
<dbReference type="AlphaFoldDB" id="A0AAV2E6J9"/>
<feature type="domain" description="Retrotransposon gag" evidence="1">
    <location>
        <begin position="2"/>
        <end position="63"/>
    </location>
</feature>
<organism evidence="2 3">
    <name type="scientific">Linum trigynum</name>
    <dbReference type="NCBI Taxonomy" id="586398"/>
    <lineage>
        <taxon>Eukaryota</taxon>
        <taxon>Viridiplantae</taxon>
        <taxon>Streptophyta</taxon>
        <taxon>Embryophyta</taxon>
        <taxon>Tracheophyta</taxon>
        <taxon>Spermatophyta</taxon>
        <taxon>Magnoliopsida</taxon>
        <taxon>eudicotyledons</taxon>
        <taxon>Gunneridae</taxon>
        <taxon>Pentapetalae</taxon>
        <taxon>rosids</taxon>
        <taxon>fabids</taxon>
        <taxon>Malpighiales</taxon>
        <taxon>Linaceae</taxon>
        <taxon>Linum</taxon>
    </lineage>
</organism>
<name>A0AAV2E6J9_9ROSI</name>
<gene>
    <name evidence="2" type="ORF">LTRI10_LOCUS22872</name>
</gene>
<protein>
    <recommendedName>
        <fullName evidence="1">Retrotransposon gag domain-containing protein</fullName>
    </recommendedName>
</protein>
<sequence>MADKFLTLYHPPFKTANLQKEITHFAHEEDETIRVAWERYTSLFLKCPNHGFNDAFKVGTFYRVLFHEDKQLIDSVCGGNMLGGLLGGPGEHQAGVYMLWTPSHLSWCRLCLSWSQLSIVVG</sequence>
<reference evidence="2 3" key="1">
    <citation type="submission" date="2024-04" db="EMBL/GenBank/DDBJ databases">
        <authorList>
            <person name="Fracassetti M."/>
        </authorList>
    </citation>
    <scope>NUCLEOTIDE SEQUENCE [LARGE SCALE GENOMIC DNA]</scope>
</reference>
<evidence type="ECO:0000313" key="3">
    <source>
        <dbReference type="Proteomes" id="UP001497516"/>
    </source>
</evidence>
<dbReference type="InterPro" id="IPR005162">
    <property type="entry name" value="Retrotrans_gag_dom"/>
</dbReference>
<evidence type="ECO:0000259" key="1">
    <source>
        <dbReference type="Pfam" id="PF03732"/>
    </source>
</evidence>
<dbReference type="Proteomes" id="UP001497516">
    <property type="component" value="Chromosome 4"/>
</dbReference>
<accession>A0AAV2E6J9</accession>
<evidence type="ECO:0000313" key="2">
    <source>
        <dbReference type="EMBL" id="CAL1381495.1"/>
    </source>
</evidence>
<proteinExistence type="predicted"/>
<dbReference type="Pfam" id="PF03732">
    <property type="entry name" value="Retrotrans_gag"/>
    <property type="match status" value="1"/>
</dbReference>